<organism evidence="9 10">
    <name type="scientific">Plastoroseomonas arctica</name>
    <dbReference type="NCBI Taxonomy" id="1509237"/>
    <lineage>
        <taxon>Bacteria</taxon>
        <taxon>Pseudomonadati</taxon>
        <taxon>Pseudomonadota</taxon>
        <taxon>Alphaproteobacteria</taxon>
        <taxon>Acetobacterales</taxon>
        <taxon>Acetobacteraceae</taxon>
        <taxon>Plastoroseomonas</taxon>
    </lineage>
</organism>
<keyword evidence="4 5" id="KW-0560">Oxidoreductase</keyword>
<feature type="active site" description="Charge relay system" evidence="6">
    <location>
        <position position="244"/>
    </location>
</feature>
<comment type="pathway">
    <text evidence="1 5">Purine metabolism; urate degradation; (S)-allantoin from urate: step 1/3.</text>
</comment>
<accession>A0AAF1KR50</accession>
<feature type="binding site" evidence="7">
    <location>
        <position position="55"/>
    </location>
    <ligand>
        <name>urate</name>
        <dbReference type="ChEBI" id="CHEBI:17775"/>
    </ligand>
</feature>
<evidence type="ECO:0000256" key="1">
    <source>
        <dbReference type="ARBA" id="ARBA00004831"/>
    </source>
</evidence>
<gene>
    <name evidence="9" type="primary">pucL</name>
    <name evidence="9" type="ORF">GXW79_02325</name>
</gene>
<dbReference type="Proteomes" id="UP001196068">
    <property type="component" value="Unassembled WGS sequence"/>
</dbReference>
<feature type="binding site" evidence="7">
    <location>
        <position position="216"/>
    </location>
    <ligand>
        <name>5-hydroxyisourate</name>
        <dbReference type="ChEBI" id="CHEBI:18072"/>
    </ligand>
</feature>
<evidence type="ECO:0000313" key="10">
    <source>
        <dbReference type="Proteomes" id="UP001196068"/>
    </source>
</evidence>
<dbReference type="Pfam" id="PF01014">
    <property type="entry name" value="Uricase"/>
    <property type="match status" value="2"/>
</dbReference>
<reference evidence="9" key="1">
    <citation type="submission" date="2020-01" db="EMBL/GenBank/DDBJ databases">
        <authorList>
            <person name="Rat A."/>
        </authorList>
    </citation>
    <scope>NUCLEOTIDE SEQUENCE</scope>
    <source>
        <strain evidence="9">LMG 28251</strain>
    </source>
</reference>
<feature type="binding site" evidence="7">
    <location>
        <position position="216"/>
    </location>
    <ligand>
        <name>urate</name>
        <dbReference type="ChEBI" id="CHEBI:17775"/>
    </ligand>
</feature>
<dbReference type="GO" id="GO:0004846">
    <property type="term" value="F:urate oxidase activity"/>
    <property type="evidence" value="ECO:0007669"/>
    <property type="project" value="UniProtKB-EC"/>
</dbReference>
<feature type="binding site" evidence="7">
    <location>
        <position position="56"/>
    </location>
    <ligand>
        <name>5-hydroxyisourate</name>
        <dbReference type="ChEBI" id="CHEBI:18072"/>
    </ligand>
</feature>
<comment type="catalytic activity">
    <reaction evidence="5 8">
        <text>urate + O2 + H2O = 5-hydroxyisourate + H2O2</text>
        <dbReference type="Rhea" id="RHEA:21368"/>
        <dbReference type="ChEBI" id="CHEBI:15377"/>
        <dbReference type="ChEBI" id="CHEBI:15379"/>
        <dbReference type="ChEBI" id="CHEBI:16240"/>
        <dbReference type="ChEBI" id="CHEBI:17775"/>
        <dbReference type="ChEBI" id="CHEBI:18072"/>
        <dbReference type="EC" id="1.7.3.3"/>
    </reaction>
</comment>
<dbReference type="GO" id="GO:0019628">
    <property type="term" value="P:urate catabolic process"/>
    <property type="evidence" value="ECO:0007669"/>
    <property type="project" value="TreeGrafter"/>
</dbReference>
<evidence type="ECO:0000313" key="9">
    <source>
        <dbReference type="EMBL" id="MBR0653907.1"/>
    </source>
</evidence>
<dbReference type="RefSeq" id="WP_211872615.1">
    <property type="nucleotide sequence ID" value="NZ_JAAEDH010000002.1"/>
</dbReference>
<dbReference type="Gene3D" id="3.10.270.10">
    <property type="entry name" value="Urate Oxidase"/>
    <property type="match status" value="1"/>
</dbReference>
<feature type="binding site" evidence="7">
    <location>
        <position position="173"/>
    </location>
    <ligand>
        <name>urate</name>
        <dbReference type="ChEBI" id="CHEBI:17775"/>
    </ligand>
</feature>
<name>A0AAF1KR50_9PROT</name>
<feature type="binding site" evidence="7">
    <location>
        <position position="56"/>
    </location>
    <ligand>
        <name>urate</name>
        <dbReference type="ChEBI" id="CHEBI:17775"/>
    </ligand>
</feature>
<feature type="binding site" evidence="7">
    <location>
        <position position="173"/>
    </location>
    <ligand>
        <name>5-hydroxyisourate</name>
        <dbReference type="ChEBI" id="CHEBI:18072"/>
    </ligand>
</feature>
<dbReference type="NCBIfam" id="TIGR03383">
    <property type="entry name" value="urate_oxi"/>
    <property type="match status" value="1"/>
</dbReference>
<dbReference type="PIRSF" id="PIRSF000241">
    <property type="entry name" value="Urate_oxidase"/>
    <property type="match status" value="1"/>
</dbReference>
<feature type="binding site" evidence="7">
    <location>
        <position position="55"/>
    </location>
    <ligand>
        <name>5-hydroxyisourate</name>
        <dbReference type="ChEBI" id="CHEBI:18072"/>
    </ligand>
</feature>
<feature type="binding site" evidence="7">
    <location>
        <position position="215"/>
    </location>
    <ligand>
        <name>urate</name>
        <dbReference type="ChEBI" id="CHEBI:17775"/>
    </ligand>
</feature>
<dbReference type="PANTHER" id="PTHR42874:SF1">
    <property type="entry name" value="URICASE"/>
    <property type="match status" value="1"/>
</dbReference>
<evidence type="ECO:0000256" key="7">
    <source>
        <dbReference type="PIRSR" id="PIRSR000241-2"/>
    </source>
</evidence>
<feature type="active site" description="Charge relay system" evidence="6">
    <location>
        <position position="55"/>
    </location>
</feature>
<evidence type="ECO:0000256" key="5">
    <source>
        <dbReference type="PIRNR" id="PIRNR000241"/>
    </source>
</evidence>
<dbReference type="SUPFAM" id="SSF55620">
    <property type="entry name" value="Tetrahydrobiopterin biosynthesis enzymes-like"/>
    <property type="match status" value="2"/>
</dbReference>
<evidence type="ECO:0000256" key="2">
    <source>
        <dbReference type="ARBA" id="ARBA00009760"/>
    </source>
</evidence>
<comment type="caution">
    <text evidence="9">The sequence shown here is derived from an EMBL/GenBank/DDBJ whole genome shotgun (WGS) entry which is preliminary data.</text>
</comment>
<dbReference type="AlphaFoldDB" id="A0AAF1KR50"/>
<feature type="binding site" evidence="7">
    <location>
        <position position="242"/>
    </location>
    <ligand>
        <name>urate</name>
        <dbReference type="ChEBI" id="CHEBI:17775"/>
    </ligand>
</feature>
<feature type="binding site" evidence="7">
    <location>
        <position position="242"/>
    </location>
    <ligand>
        <name>O2</name>
        <dbReference type="ChEBI" id="CHEBI:15379"/>
    </ligand>
</feature>
<sequence length="279" mass="31185">MALINSTYGKGRVRIMRVKRDTARHEVRELSVKTLLTGGFDRVFTDADNSAALCTDTVKNITWIVARENVGLDSELYGKALAQKFLDAYPQVETVTVISEETKWTRMVVDGEEQDHGFILDANGKPTVTVEATRAGMAVTSGLSGFTFMKSTESGWDKFFKDEYTTLAETRDRIAATAMEARWRWSRDPADYAAANALILKTMLKVFVSTYSESVQDSLYRMGMAALDAVPELIDIHMACPNKHYVPINLKPFGMDYDNMVLLPTDEPHGQIECTVGRD</sequence>
<dbReference type="EC" id="1.7.3.3" evidence="5 8"/>
<proteinExistence type="inferred from homology"/>
<dbReference type="InterPro" id="IPR002042">
    <property type="entry name" value="Uricase"/>
</dbReference>
<protein>
    <recommendedName>
        <fullName evidence="5 8">Uricase</fullName>
        <ecNumber evidence="5 8">1.7.3.3</ecNumber>
    </recommendedName>
    <alternativeName>
        <fullName evidence="5">Urate oxidase</fullName>
    </alternativeName>
</protein>
<dbReference type="GO" id="GO:0006145">
    <property type="term" value="P:purine nucleobase catabolic process"/>
    <property type="evidence" value="ECO:0007669"/>
    <property type="project" value="TreeGrafter"/>
</dbReference>
<feature type="active site" description="Charge relay system" evidence="6">
    <location>
        <position position="10"/>
    </location>
</feature>
<comment type="similarity">
    <text evidence="2 5 8">Belongs to the uricase family.</text>
</comment>
<feature type="binding site" evidence="7">
    <location>
        <position position="242"/>
    </location>
    <ligand>
        <name>5-hydroxyisourate</name>
        <dbReference type="ChEBI" id="CHEBI:18072"/>
    </ligand>
</feature>
<keyword evidence="3 5" id="KW-0659">Purine metabolism</keyword>
<feature type="binding site" evidence="7">
    <location>
        <position position="215"/>
    </location>
    <ligand>
        <name>5-hydroxyisourate</name>
        <dbReference type="ChEBI" id="CHEBI:18072"/>
    </ligand>
</feature>
<dbReference type="EMBL" id="JAAEDH010000002">
    <property type="protein sequence ID" value="MBR0653907.1"/>
    <property type="molecule type" value="Genomic_DNA"/>
</dbReference>
<feature type="binding site" evidence="7">
    <location>
        <position position="55"/>
    </location>
    <ligand>
        <name>O2</name>
        <dbReference type="ChEBI" id="CHEBI:15379"/>
    </ligand>
</feature>
<evidence type="ECO:0000256" key="8">
    <source>
        <dbReference type="RuleBase" id="RU004455"/>
    </source>
</evidence>
<reference evidence="9" key="2">
    <citation type="journal article" date="2021" name="Syst. Appl. Microbiol.">
        <title>Roseomonas hellenica sp. nov., isolated from roots of wild-growing Alkanna tinctoria.</title>
        <authorList>
            <person name="Rat A."/>
            <person name="Naranjo H.D."/>
            <person name="Lebbe L."/>
            <person name="Cnockaert M."/>
            <person name="Krigas N."/>
            <person name="Grigoriadou K."/>
            <person name="Maloupa E."/>
            <person name="Willems A."/>
        </authorList>
    </citation>
    <scope>NUCLEOTIDE SEQUENCE</scope>
    <source>
        <strain evidence="9">LMG 28251</strain>
    </source>
</reference>
<evidence type="ECO:0000256" key="3">
    <source>
        <dbReference type="ARBA" id="ARBA00022631"/>
    </source>
</evidence>
<dbReference type="PRINTS" id="PR00093">
    <property type="entry name" value="URICASE"/>
</dbReference>
<comment type="function">
    <text evidence="5 8">Catalyzes the oxidation of uric acid to 5-hydroxyisourate, which is further processed to form (S)-allantoin.</text>
</comment>
<keyword evidence="10" id="KW-1185">Reference proteome</keyword>
<evidence type="ECO:0000256" key="6">
    <source>
        <dbReference type="PIRSR" id="PIRSR000241-1"/>
    </source>
</evidence>
<dbReference type="PANTHER" id="PTHR42874">
    <property type="entry name" value="URICASE"/>
    <property type="match status" value="1"/>
</dbReference>
<evidence type="ECO:0000256" key="4">
    <source>
        <dbReference type="ARBA" id="ARBA00023002"/>
    </source>
</evidence>